<dbReference type="Proteomes" id="UP000199440">
    <property type="component" value="Unassembled WGS sequence"/>
</dbReference>
<evidence type="ECO:0000313" key="3">
    <source>
        <dbReference type="Proteomes" id="UP000199440"/>
    </source>
</evidence>
<dbReference type="AlphaFoldDB" id="A0A1G9JST2"/>
<gene>
    <name evidence="2" type="ORF">SAMN04488514_101693</name>
</gene>
<name>A0A1G9JST2_9FLAO</name>
<dbReference type="STRING" id="192904.SAMN04488514_101693"/>
<sequence length="162" mass="17837">MKKHIKVVLKSRTVKSRVIVLCGVLGILLSCNAQKNTQKNAASDDDRLTLILQDNYGGSDSTEVLIIKDTKRLQSFFAEINRTRKPGLPVPKIDFDQEIAIIFCGGLQRGNATPELSILEESPTTLVLRSNKPKQTSGTAIISPFSLYTLPITQKEIVVKGE</sequence>
<protein>
    <recommendedName>
        <fullName evidence="4">PrcB C-terminal</fullName>
    </recommendedName>
</protein>
<keyword evidence="1" id="KW-0732">Signal</keyword>
<organism evidence="2 3">
    <name type="scientific">Kriegella aquimaris</name>
    <dbReference type="NCBI Taxonomy" id="192904"/>
    <lineage>
        <taxon>Bacteria</taxon>
        <taxon>Pseudomonadati</taxon>
        <taxon>Bacteroidota</taxon>
        <taxon>Flavobacteriia</taxon>
        <taxon>Flavobacteriales</taxon>
        <taxon>Flavobacteriaceae</taxon>
        <taxon>Kriegella</taxon>
    </lineage>
</organism>
<feature type="signal peptide" evidence="1">
    <location>
        <begin position="1"/>
        <end position="35"/>
    </location>
</feature>
<dbReference type="PROSITE" id="PS51257">
    <property type="entry name" value="PROKAR_LIPOPROTEIN"/>
    <property type="match status" value="1"/>
</dbReference>
<dbReference type="EMBL" id="FNGV01000001">
    <property type="protein sequence ID" value="SDL40432.1"/>
    <property type="molecule type" value="Genomic_DNA"/>
</dbReference>
<evidence type="ECO:0000313" key="2">
    <source>
        <dbReference type="EMBL" id="SDL40432.1"/>
    </source>
</evidence>
<reference evidence="2 3" key="1">
    <citation type="submission" date="2016-10" db="EMBL/GenBank/DDBJ databases">
        <authorList>
            <person name="de Groot N.N."/>
        </authorList>
    </citation>
    <scope>NUCLEOTIDE SEQUENCE [LARGE SCALE GENOMIC DNA]</scope>
    <source>
        <strain evidence="2 3">DSM 19886</strain>
    </source>
</reference>
<feature type="chain" id="PRO_5011684270" description="PrcB C-terminal" evidence="1">
    <location>
        <begin position="36"/>
        <end position="162"/>
    </location>
</feature>
<evidence type="ECO:0008006" key="4">
    <source>
        <dbReference type="Google" id="ProtNLM"/>
    </source>
</evidence>
<dbReference type="RefSeq" id="WP_089885285.1">
    <property type="nucleotide sequence ID" value="NZ_FNGV01000001.1"/>
</dbReference>
<evidence type="ECO:0000256" key="1">
    <source>
        <dbReference type="SAM" id="SignalP"/>
    </source>
</evidence>
<dbReference type="OrthoDB" id="1442131at2"/>
<accession>A0A1G9JST2</accession>
<keyword evidence="3" id="KW-1185">Reference proteome</keyword>
<proteinExistence type="predicted"/>